<organism evidence="1">
    <name type="scientific">Arundo donax</name>
    <name type="common">Giant reed</name>
    <name type="synonym">Donax arundinaceus</name>
    <dbReference type="NCBI Taxonomy" id="35708"/>
    <lineage>
        <taxon>Eukaryota</taxon>
        <taxon>Viridiplantae</taxon>
        <taxon>Streptophyta</taxon>
        <taxon>Embryophyta</taxon>
        <taxon>Tracheophyta</taxon>
        <taxon>Spermatophyta</taxon>
        <taxon>Magnoliopsida</taxon>
        <taxon>Liliopsida</taxon>
        <taxon>Poales</taxon>
        <taxon>Poaceae</taxon>
        <taxon>PACMAD clade</taxon>
        <taxon>Arundinoideae</taxon>
        <taxon>Arundineae</taxon>
        <taxon>Arundo</taxon>
    </lineage>
</organism>
<name>A0A0A9GC57_ARUDO</name>
<dbReference type="EMBL" id="GBRH01177800">
    <property type="protein sequence ID" value="JAE20096.1"/>
    <property type="molecule type" value="Transcribed_RNA"/>
</dbReference>
<sequence length="54" mass="6061">MTRFGLLPLALVRIFPRRVFFLLGFVATANRGKVEGAVMLTYTTTSPREKGSWS</sequence>
<reference evidence="1" key="1">
    <citation type="submission" date="2014-09" db="EMBL/GenBank/DDBJ databases">
        <authorList>
            <person name="Magalhaes I.L.F."/>
            <person name="Oliveira U."/>
            <person name="Santos F.R."/>
            <person name="Vidigal T.H.D.A."/>
            <person name="Brescovit A.D."/>
            <person name="Santos A.J."/>
        </authorList>
    </citation>
    <scope>NUCLEOTIDE SEQUENCE</scope>
    <source>
        <tissue evidence="1">Shoot tissue taken approximately 20 cm above the soil surface</tissue>
    </source>
</reference>
<evidence type="ECO:0000313" key="1">
    <source>
        <dbReference type="EMBL" id="JAE20096.1"/>
    </source>
</evidence>
<accession>A0A0A9GC57</accession>
<proteinExistence type="predicted"/>
<dbReference type="AlphaFoldDB" id="A0A0A9GC57"/>
<reference evidence="1" key="2">
    <citation type="journal article" date="2015" name="Data Brief">
        <title>Shoot transcriptome of the giant reed, Arundo donax.</title>
        <authorList>
            <person name="Barrero R.A."/>
            <person name="Guerrero F.D."/>
            <person name="Moolhuijzen P."/>
            <person name="Goolsby J.A."/>
            <person name="Tidwell J."/>
            <person name="Bellgard S.E."/>
            <person name="Bellgard M.I."/>
        </authorList>
    </citation>
    <scope>NUCLEOTIDE SEQUENCE</scope>
    <source>
        <tissue evidence="1">Shoot tissue taken approximately 20 cm above the soil surface</tissue>
    </source>
</reference>
<protein>
    <submittedName>
        <fullName evidence="1">Uncharacterized protein</fullName>
    </submittedName>
</protein>